<evidence type="ECO:0000313" key="2">
    <source>
        <dbReference type="Proteomes" id="UP000720124"/>
    </source>
</evidence>
<organism evidence="1 2">
    <name type="scientific">Rhizobium bangladeshense</name>
    <dbReference type="NCBI Taxonomy" id="1138189"/>
    <lineage>
        <taxon>Bacteria</taxon>
        <taxon>Pseudomonadati</taxon>
        <taxon>Pseudomonadota</taxon>
        <taxon>Alphaproteobacteria</taxon>
        <taxon>Hyphomicrobiales</taxon>
        <taxon>Rhizobiaceae</taxon>
        <taxon>Rhizobium/Agrobacterium group</taxon>
        <taxon>Rhizobium</taxon>
    </lineage>
</organism>
<accession>A0ABS7LS73</accession>
<protein>
    <submittedName>
        <fullName evidence="1">Uncharacterized protein</fullName>
    </submittedName>
</protein>
<name>A0ABS7LS73_9HYPH</name>
<sequence length="126" mass="14361">MKKQDIDHFRSIYPQWWSEALKSMPAGHVQLLASLFHQCDLIAVDNCSTEPWITLHFERLDDEDGLFRATAAPLVDFEKWTNGSALALIIALQFFNERQKVFCEVCGLPSGRHCISPDVCSKKAEH</sequence>
<dbReference type="Proteomes" id="UP000720124">
    <property type="component" value="Unassembled WGS sequence"/>
</dbReference>
<proteinExistence type="predicted"/>
<comment type="caution">
    <text evidence="1">The sequence shown here is derived from an EMBL/GenBank/DDBJ whole genome shotgun (WGS) entry which is preliminary data.</text>
</comment>
<dbReference type="EMBL" id="JABTXI010000026">
    <property type="protein sequence ID" value="MBY3594259.1"/>
    <property type="molecule type" value="Genomic_DNA"/>
</dbReference>
<gene>
    <name evidence="1" type="ORF">HJA87_31145</name>
</gene>
<reference evidence="1 2" key="1">
    <citation type="submission" date="2020-06" db="EMBL/GenBank/DDBJ databases">
        <title>Global-level population genomics: horizontal gene transfer, symbiosis and evolution in Rhizobia.</title>
        <authorList>
            <person name="Gai Y."/>
        </authorList>
    </citation>
    <scope>NUCLEOTIDE SEQUENCE [LARGE SCALE GENOMIC DNA]</scope>
    <source>
        <strain evidence="1 2">PLR6_1b</strain>
    </source>
</reference>
<dbReference type="RefSeq" id="WP_222012552.1">
    <property type="nucleotide sequence ID" value="NZ_JABTXI010000026.1"/>
</dbReference>
<evidence type="ECO:0000313" key="1">
    <source>
        <dbReference type="EMBL" id="MBY3594259.1"/>
    </source>
</evidence>
<keyword evidence="2" id="KW-1185">Reference proteome</keyword>